<dbReference type="InterPro" id="IPR011989">
    <property type="entry name" value="ARM-like"/>
</dbReference>
<dbReference type="SMART" id="SM00567">
    <property type="entry name" value="EZ_HEAT"/>
    <property type="match status" value="3"/>
</dbReference>
<proteinExistence type="predicted"/>
<dbReference type="SUPFAM" id="SSF48371">
    <property type="entry name" value="ARM repeat"/>
    <property type="match status" value="1"/>
</dbReference>
<feature type="transmembrane region" description="Helical" evidence="4">
    <location>
        <begin position="407"/>
        <end position="426"/>
    </location>
</feature>
<dbReference type="Gene3D" id="1.25.10.10">
    <property type="entry name" value="Leucine-rich Repeat Variant"/>
    <property type="match status" value="1"/>
</dbReference>
<feature type="transmembrane region" description="Helical" evidence="4">
    <location>
        <begin position="84"/>
        <end position="107"/>
    </location>
</feature>
<feature type="transmembrane region" description="Helical" evidence="4">
    <location>
        <begin position="326"/>
        <end position="345"/>
    </location>
</feature>
<dbReference type="RefSeq" id="WP_420068734.1">
    <property type="nucleotide sequence ID" value="NZ_JBCHKQ010000001.1"/>
</dbReference>
<evidence type="ECO:0000313" key="6">
    <source>
        <dbReference type="Proteomes" id="UP001466331"/>
    </source>
</evidence>
<sequence>MVDKRIMVSQKEIKRSMRYSLLSGVAFVFWFQVASPQSLFNVFVKNYLDAGASGLGLLIGLISVMGIFQIFAVPLFNMLRTPKWVWIIGHVLHRLNAFFLAAVAFWVSSGGDKTVGFNIILVVMAVSWVLTNLTGSGWWAWMAELFPENIRAEFFGKRSALSNIFNMLWYFAVSVSLDLVSSNSVYIFWGIVFVIGGIGGLVDILLHIPMPACEKEPVSDGFSFKGLSEPLRDSRYVSYLFVIGAILFAVNIAMPFLSPYIVSSDGIGAPNFWLGVQFVLMQITWVISSPLWGTVMDRFGRKPVVVMGVFARLVWVGYLIMNPSNYMLVIPIVSLLTGVFGPALWDGMQQFMLSLAPEKSRVSYVSWFWLVWGFASAIGSVSGGWISDFVDKNGFVIRGGGFNGFQVVLFLSLLVCAVALMVLMNIEEGRAKPVRYVLARLANPGVVRTYVNMGIIRSSSSSDRVLSALRSVTSERDSLLLDDVKERLSDPDESVRAEAAMALGRLKAYSAVDTLVAELLDEDSPIRLEAARALGAIGDARAVPALIKGLYSDRVDVQRACLSALADIGGDEAANTLMELIRNEEISESVKASGVSAASKLGVFEAAWEIVPMLFRTDNSVLRVQLAISLANLLGKPGEFYTLVTGNRQEEMRESFFASFISSCSDGLDRLGISAKKREHLTGLLSMAVQTFECHDYEKTAVLMYDFGRDFISELGRLRGISAMGLDKLSCKIDDRLSAWWWLIELCRENTYRPELLRLALLVAFYSIHAMEL</sequence>
<dbReference type="Pfam" id="PF07690">
    <property type="entry name" value="MFS_1"/>
    <property type="match status" value="1"/>
</dbReference>
<dbReference type="Gene3D" id="1.20.1250.20">
    <property type="entry name" value="MFS general substrate transporter like domains"/>
    <property type="match status" value="2"/>
</dbReference>
<dbReference type="Proteomes" id="UP001466331">
    <property type="component" value="Unassembled WGS sequence"/>
</dbReference>
<feature type="transmembrane region" description="Helical" evidence="4">
    <location>
        <begin position="186"/>
        <end position="206"/>
    </location>
</feature>
<dbReference type="PANTHER" id="PTHR23526:SF2">
    <property type="entry name" value="MAJOR FACILITATOR SUPERFAMILY (MFS) PROFILE DOMAIN-CONTAINING PROTEIN"/>
    <property type="match status" value="1"/>
</dbReference>
<keyword evidence="2 4" id="KW-1133">Transmembrane helix</keyword>
<protein>
    <submittedName>
        <fullName evidence="5">MFS transporter</fullName>
    </submittedName>
</protein>
<keyword evidence="6" id="KW-1185">Reference proteome</keyword>
<dbReference type="InterPro" id="IPR011701">
    <property type="entry name" value="MFS"/>
</dbReference>
<dbReference type="InterPro" id="IPR036259">
    <property type="entry name" value="MFS_trans_sf"/>
</dbReference>
<dbReference type="InterPro" id="IPR004155">
    <property type="entry name" value="PBS_lyase_HEAT"/>
</dbReference>
<evidence type="ECO:0000313" key="5">
    <source>
        <dbReference type="EMBL" id="MEM5947285.1"/>
    </source>
</evidence>
<comment type="caution">
    <text evidence="5">The sequence shown here is derived from an EMBL/GenBank/DDBJ whole genome shotgun (WGS) entry which is preliminary data.</text>
</comment>
<keyword evidence="3 4" id="KW-0472">Membrane</keyword>
<accession>A0ABU9U9E5</accession>
<organism evidence="5 6">
    <name type="scientific">Rarispira pelagica</name>
    <dbReference type="NCBI Taxonomy" id="3141764"/>
    <lineage>
        <taxon>Bacteria</taxon>
        <taxon>Pseudomonadati</taxon>
        <taxon>Spirochaetota</taxon>
        <taxon>Spirochaetia</taxon>
        <taxon>Winmispirales</taxon>
        <taxon>Winmispiraceae</taxon>
        <taxon>Rarispira</taxon>
    </lineage>
</organism>
<feature type="transmembrane region" description="Helical" evidence="4">
    <location>
        <begin position="272"/>
        <end position="292"/>
    </location>
</feature>
<feature type="transmembrane region" description="Helical" evidence="4">
    <location>
        <begin position="366"/>
        <end position="387"/>
    </location>
</feature>
<feature type="transmembrane region" description="Helical" evidence="4">
    <location>
        <begin position="304"/>
        <end position="320"/>
    </location>
</feature>
<evidence type="ECO:0000256" key="3">
    <source>
        <dbReference type="ARBA" id="ARBA00023136"/>
    </source>
</evidence>
<dbReference type="EMBL" id="JBCHKQ010000001">
    <property type="protein sequence ID" value="MEM5947285.1"/>
    <property type="molecule type" value="Genomic_DNA"/>
</dbReference>
<dbReference type="InterPro" id="IPR016024">
    <property type="entry name" value="ARM-type_fold"/>
</dbReference>
<dbReference type="PANTHER" id="PTHR23526">
    <property type="entry name" value="INTEGRAL MEMBRANE TRANSPORT PROTEIN-RELATED"/>
    <property type="match status" value="1"/>
</dbReference>
<gene>
    <name evidence="5" type="ORF">WKV44_01885</name>
</gene>
<feature type="transmembrane region" description="Helical" evidence="4">
    <location>
        <begin position="161"/>
        <end position="180"/>
    </location>
</feature>
<evidence type="ECO:0000256" key="4">
    <source>
        <dbReference type="SAM" id="Phobius"/>
    </source>
</evidence>
<dbReference type="SUPFAM" id="SSF103473">
    <property type="entry name" value="MFS general substrate transporter"/>
    <property type="match status" value="1"/>
</dbReference>
<dbReference type="InterPro" id="IPR052528">
    <property type="entry name" value="Sugar_transport-like"/>
</dbReference>
<feature type="transmembrane region" description="Helical" evidence="4">
    <location>
        <begin position="236"/>
        <end position="257"/>
    </location>
</feature>
<feature type="transmembrane region" description="Helical" evidence="4">
    <location>
        <begin position="52"/>
        <end position="72"/>
    </location>
</feature>
<dbReference type="Pfam" id="PF13646">
    <property type="entry name" value="HEAT_2"/>
    <property type="match status" value="1"/>
</dbReference>
<feature type="transmembrane region" description="Helical" evidence="4">
    <location>
        <begin position="119"/>
        <end position="141"/>
    </location>
</feature>
<evidence type="ECO:0000256" key="1">
    <source>
        <dbReference type="ARBA" id="ARBA00022692"/>
    </source>
</evidence>
<reference evidence="5 6" key="1">
    <citation type="submission" date="2024-03" db="EMBL/GenBank/DDBJ databases">
        <title>Ignisphaera cupida sp. nov., a hyperthermophilic hydrolytic archaeon from a hot spring of Kamchatka, and proposal of Ignisphaeraceae fam. nov.</title>
        <authorList>
            <person name="Podosokorskaya O.A."/>
            <person name="Elcheninov A.G."/>
            <person name="Maltseva A.I."/>
            <person name="Zayulina K.S."/>
            <person name="Novikov A."/>
            <person name="Merkel A.Y."/>
        </authorList>
    </citation>
    <scope>NUCLEOTIDE SEQUENCE [LARGE SCALE GENOMIC DNA]</scope>
    <source>
        <strain evidence="5 6">38H-sp</strain>
    </source>
</reference>
<name>A0ABU9U9E5_9SPIR</name>
<evidence type="ECO:0000256" key="2">
    <source>
        <dbReference type="ARBA" id="ARBA00022989"/>
    </source>
</evidence>
<keyword evidence="1 4" id="KW-0812">Transmembrane</keyword>